<evidence type="ECO:0000313" key="2">
    <source>
        <dbReference type="EMBL" id="KAF5823693.1"/>
    </source>
</evidence>
<keyword evidence="1" id="KW-1133">Transmembrane helix</keyword>
<protein>
    <submittedName>
        <fullName evidence="3">Uncharacterized protein</fullName>
    </submittedName>
</protein>
<reference evidence="2" key="3">
    <citation type="submission" date="2020-06" db="EMBL/GenBank/DDBJ databases">
        <title>Helianthus annuus Genome sequencing and assembly Release 2.</title>
        <authorList>
            <person name="Gouzy J."/>
            <person name="Langlade N."/>
            <person name="Munos S."/>
        </authorList>
    </citation>
    <scope>NUCLEOTIDE SEQUENCE</scope>
    <source>
        <tissue evidence="2">Leaves</tissue>
    </source>
</reference>
<keyword evidence="4" id="KW-1185">Reference proteome</keyword>
<dbReference type="Proteomes" id="UP000215914">
    <property type="component" value="Chromosome 1"/>
</dbReference>
<keyword evidence="1" id="KW-0472">Membrane</keyword>
<reference evidence="2 4" key="1">
    <citation type="journal article" date="2017" name="Nature">
        <title>The sunflower genome provides insights into oil metabolism, flowering and Asterid evolution.</title>
        <authorList>
            <person name="Badouin H."/>
            <person name="Gouzy J."/>
            <person name="Grassa C.J."/>
            <person name="Murat F."/>
            <person name="Staton S.E."/>
            <person name="Cottret L."/>
            <person name="Lelandais-Briere C."/>
            <person name="Owens G.L."/>
            <person name="Carrere S."/>
            <person name="Mayjonade B."/>
            <person name="Legrand L."/>
            <person name="Gill N."/>
            <person name="Kane N.C."/>
            <person name="Bowers J.E."/>
            <person name="Hubner S."/>
            <person name="Bellec A."/>
            <person name="Berard A."/>
            <person name="Berges H."/>
            <person name="Blanchet N."/>
            <person name="Boniface M.C."/>
            <person name="Brunel D."/>
            <person name="Catrice O."/>
            <person name="Chaidir N."/>
            <person name="Claudel C."/>
            <person name="Donnadieu C."/>
            <person name="Faraut T."/>
            <person name="Fievet G."/>
            <person name="Helmstetter N."/>
            <person name="King M."/>
            <person name="Knapp S.J."/>
            <person name="Lai Z."/>
            <person name="Le Paslier M.C."/>
            <person name="Lippi Y."/>
            <person name="Lorenzon L."/>
            <person name="Mandel J.R."/>
            <person name="Marage G."/>
            <person name="Marchand G."/>
            <person name="Marquand E."/>
            <person name="Bret-Mestries E."/>
            <person name="Morien E."/>
            <person name="Nambeesan S."/>
            <person name="Nguyen T."/>
            <person name="Pegot-Espagnet P."/>
            <person name="Pouilly N."/>
            <person name="Raftis F."/>
            <person name="Sallet E."/>
            <person name="Schiex T."/>
            <person name="Thomas J."/>
            <person name="Vandecasteele C."/>
            <person name="Vares D."/>
            <person name="Vear F."/>
            <person name="Vautrin S."/>
            <person name="Crespi M."/>
            <person name="Mangin B."/>
            <person name="Burke J.M."/>
            <person name="Salse J."/>
            <person name="Munos S."/>
            <person name="Vincourt P."/>
            <person name="Rieseberg L.H."/>
            <person name="Langlade N.B."/>
        </authorList>
    </citation>
    <scope>NUCLEOTIDE SEQUENCE [LARGE SCALE GENOMIC DNA]</scope>
    <source>
        <strain evidence="4">cv. SF193</strain>
        <tissue evidence="2">Leaves</tissue>
    </source>
</reference>
<dbReference type="AlphaFoldDB" id="A0A251VRY4"/>
<reference evidence="3" key="2">
    <citation type="submission" date="2017-02" db="EMBL/GenBank/DDBJ databases">
        <title>Sunflower complete genome.</title>
        <authorList>
            <person name="Langlade N."/>
            <person name="Munos S."/>
        </authorList>
    </citation>
    <scope>NUCLEOTIDE SEQUENCE [LARGE SCALE GENOMIC DNA]</scope>
    <source>
        <tissue evidence="3">Leaves</tissue>
    </source>
</reference>
<gene>
    <name evidence="3" type="ORF">HannXRQ_Chr01g0028301</name>
    <name evidence="2" type="ORF">HanXRQr2_Chr01g0041041</name>
</gene>
<proteinExistence type="predicted"/>
<dbReference type="InParanoid" id="A0A251VRY4"/>
<evidence type="ECO:0000313" key="3">
    <source>
        <dbReference type="EMBL" id="OTG38308.1"/>
    </source>
</evidence>
<dbReference type="EMBL" id="CM007890">
    <property type="protein sequence ID" value="OTG38308.1"/>
    <property type="molecule type" value="Genomic_DNA"/>
</dbReference>
<keyword evidence="1" id="KW-0812">Transmembrane</keyword>
<name>A0A251VRY4_HELAN</name>
<organism evidence="3 4">
    <name type="scientific">Helianthus annuus</name>
    <name type="common">Common sunflower</name>
    <dbReference type="NCBI Taxonomy" id="4232"/>
    <lineage>
        <taxon>Eukaryota</taxon>
        <taxon>Viridiplantae</taxon>
        <taxon>Streptophyta</taxon>
        <taxon>Embryophyta</taxon>
        <taxon>Tracheophyta</taxon>
        <taxon>Spermatophyta</taxon>
        <taxon>Magnoliopsida</taxon>
        <taxon>eudicotyledons</taxon>
        <taxon>Gunneridae</taxon>
        <taxon>Pentapetalae</taxon>
        <taxon>asterids</taxon>
        <taxon>campanulids</taxon>
        <taxon>Asterales</taxon>
        <taxon>Asteraceae</taxon>
        <taxon>Asteroideae</taxon>
        <taxon>Heliantheae alliance</taxon>
        <taxon>Heliantheae</taxon>
        <taxon>Helianthus</taxon>
    </lineage>
</organism>
<accession>A0A251VRY4</accession>
<dbReference type="Gramene" id="mRNA:HanXRQr2_Chr01g0041041">
    <property type="protein sequence ID" value="CDS:HanXRQr2_Chr01g0041041.1"/>
    <property type="gene ID" value="HanXRQr2_Chr01g0041041"/>
</dbReference>
<evidence type="ECO:0000313" key="4">
    <source>
        <dbReference type="Proteomes" id="UP000215914"/>
    </source>
</evidence>
<feature type="transmembrane region" description="Helical" evidence="1">
    <location>
        <begin position="55"/>
        <end position="77"/>
    </location>
</feature>
<dbReference type="EMBL" id="MNCJ02000316">
    <property type="protein sequence ID" value="KAF5823693.1"/>
    <property type="molecule type" value="Genomic_DNA"/>
</dbReference>
<feature type="transmembrane region" description="Helical" evidence="1">
    <location>
        <begin position="31"/>
        <end position="48"/>
    </location>
</feature>
<sequence length="91" mass="11289">MSFHDCRVFFWHLEILLECFFFFFLNPEQTFFFHVYDYFLICKYIVILGNHFKTFNFLLCSINSHIRVLYVCSYFFFLNRDVKICFIICSL</sequence>
<evidence type="ECO:0000256" key="1">
    <source>
        <dbReference type="SAM" id="Phobius"/>
    </source>
</evidence>